<keyword evidence="1" id="KW-0862">Zinc</keyword>
<dbReference type="PROSITE" id="PS50158">
    <property type="entry name" value="ZF_CCHC"/>
    <property type="match status" value="1"/>
</dbReference>
<reference evidence="4" key="2">
    <citation type="submission" date="2015-03" db="UniProtKB">
        <authorList>
            <consortium name="EnsemblPlants"/>
        </authorList>
    </citation>
    <scope>IDENTIFICATION</scope>
</reference>
<feature type="domain" description="CCHC-type" evidence="3">
    <location>
        <begin position="315"/>
        <end position="331"/>
    </location>
</feature>
<protein>
    <recommendedName>
        <fullName evidence="3">CCHC-type domain-containing protein</fullName>
    </recommendedName>
</protein>
<dbReference type="InterPro" id="IPR001878">
    <property type="entry name" value="Znf_CCHC"/>
</dbReference>
<dbReference type="SUPFAM" id="SSF57756">
    <property type="entry name" value="Retrovirus zinc finger-like domains"/>
    <property type="match status" value="1"/>
</dbReference>
<sequence length="567" mass="64127">MPVPEALLFSFPVSALRSSALSLRYALGSDEGISQRPPAPLGRFADPVINSFPGGTARWVDGVSRWSQLLGFRARSIFISRSGLLTEASGRVLKSFRGDLGRWVVTDVPRFVDQSIGADQHGDQDVLINLTEVRSSDRTDQTNRAIPRASRLQLRLEPRPDDRTDRPQPVFLDQLDILRPTVELDLAWVVKKLKTDMHSYPADHPDSLKQRKRQNWCDDEKWVRSGDSPFTKAKRSNRDVPDQNELQTYASWEKMLHKANHVVRKLKKKRNTNTSSAPKQQSNSSSLSNSDLKTNVFSFDKIKAVKTTSKALSTRCFKCHRIGHYANKCQKQKTLVTLEKVETEPEKEYPLPIFDDYAREPKEGSDLRTNHFEEEGNDVPRFVDQSIGADQHGDQDILINLTEVRSSDRTDKTNRAVPQVSLPLRHLTLGLIFFPFHWHQRGFSRSLFLICASVLKDRLMVWSWRSRVVLRLHGFSVLHSLGLSHPCTNIGLSAGSKSLKDFKATFVSNPSLLVILCSERHSVFGKSSARCSGWVIIFKSGSSEKPKLLDSDFRLNLVHSSAASGWF</sequence>
<dbReference type="Proteomes" id="UP000032141">
    <property type="component" value="Chromosome C9"/>
</dbReference>
<organism evidence="4 5">
    <name type="scientific">Brassica oleracea var. oleracea</name>
    <dbReference type="NCBI Taxonomy" id="109376"/>
    <lineage>
        <taxon>Eukaryota</taxon>
        <taxon>Viridiplantae</taxon>
        <taxon>Streptophyta</taxon>
        <taxon>Embryophyta</taxon>
        <taxon>Tracheophyta</taxon>
        <taxon>Spermatophyta</taxon>
        <taxon>Magnoliopsida</taxon>
        <taxon>eudicotyledons</taxon>
        <taxon>Gunneridae</taxon>
        <taxon>Pentapetalae</taxon>
        <taxon>rosids</taxon>
        <taxon>malvids</taxon>
        <taxon>Brassicales</taxon>
        <taxon>Brassicaceae</taxon>
        <taxon>Brassiceae</taxon>
        <taxon>Brassica</taxon>
    </lineage>
</organism>
<dbReference type="GO" id="GO:0008270">
    <property type="term" value="F:zinc ion binding"/>
    <property type="evidence" value="ECO:0007669"/>
    <property type="project" value="UniProtKB-KW"/>
</dbReference>
<proteinExistence type="predicted"/>
<evidence type="ECO:0000313" key="4">
    <source>
        <dbReference type="EnsemblPlants" id="Bo9g018180.1"/>
    </source>
</evidence>
<keyword evidence="1" id="KW-0863">Zinc-finger</keyword>
<dbReference type="EnsemblPlants" id="Bo9g018180.1">
    <property type="protein sequence ID" value="Bo9g018180.1"/>
    <property type="gene ID" value="Bo9g018180"/>
</dbReference>
<dbReference type="eggNOG" id="KOG0017">
    <property type="taxonomic scope" value="Eukaryota"/>
</dbReference>
<keyword evidence="1" id="KW-0479">Metal-binding</keyword>
<evidence type="ECO:0000256" key="1">
    <source>
        <dbReference type="PROSITE-ProRule" id="PRU00047"/>
    </source>
</evidence>
<dbReference type="GO" id="GO:0003676">
    <property type="term" value="F:nucleic acid binding"/>
    <property type="evidence" value="ECO:0007669"/>
    <property type="project" value="InterPro"/>
</dbReference>
<dbReference type="HOGENOM" id="CLU_480919_0_0_1"/>
<dbReference type="AlphaFoldDB" id="A0A0D3E267"/>
<name>A0A0D3E267_BRAOL</name>
<evidence type="ECO:0000313" key="5">
    <source>
        <dbReference type="Proteomes" id="UP000032141"/>
    </source>
</evidence>
<feature type="region of interest" description="Disordered" evidence="2">
    <location>
        <begin position="266"/>
        <end position="290"/>
    </location>
</feature>
<evidence type="ECO:0000256" key="2">
    <source>
        <dbReference type="SAM" id="MobiDB-lite"/>
    </source>
</evidence>
<evidence type="ECO:0000259" key="3">
    <source>
        <dbReference type="PROSITE" id="PS50158"/>
    </source>
</evidence>
<dbReference type="Gramene" id="Bo9g018180.1">
    <property type="protein sequence ID" value="Bo9g018180.1"/>
    <property type="gene ID" value="Bo9g018180"/>
</dbReference>
<feature type="compositionally biased region" description="Low complexity" evidence="2">
    <location>
        <begin position="275"/>
        <end position="290"/>
    </location>
</feature>
<accession>A0A0D3E267</accession>
<reference evidence="4 5" key="1">
    <citation type="journal article" date="2014" name="Genome Biol.">
        <title>Transcriptome and methylome profiling reveals relics of genome dominance in the mesopolyploid Brassica oleracea.</title>
        <authorList>
            <person name="Parkin I.A."/>
            <person name="Koh C."/>
            <person name="Tang H."/>
            <person name="Robinson S.J."/>
            <person name="Kagale S."/>
            <person name="Clarke W.E."/>
            <person name="Town C.D."/>
            <person name="Nixon J."/>
            <person name="Krishnakumar V."/>
            <person name="Bidwell S.L."/>
            <person name="Denoeud F."/>
            <person name="Belcram H."/>
            <person name="Links M.G."/>
            <person name="Just J."/>
            <person name="Clarke C."/>
            <person name="Bender T."/>
            <person name="Huebert T."/>
            <person name="Mason A.S."/>
            <person name="Pires J.C."/>
            <person name="Barker G."/>
            <person name="Moore J."/>
            <person name="Walley P.G."/>
            <person name="Manoli S."/>
            <person name="Batley J."/>
            <person name="Edwards D."/>
            <person name="Nelson M.N."/>
            <person name="Wang X."/>
            <person name="Paterson A.H."/>
            <person name="King G."/>
            <person name="Bancroft I."/>
            <person name="Chalhoub B."/>
            <person name="Sharpe A.G."/>
        </authorList>
    </citation>
    <scope>NUCLEOTIDE SEQUENCE</scope>
    <source>
        <strain evidence="4 5">cv. TO1000</strain>
    </source>
</reference>
<dbReference type="InterPro" id="IPR036875">
    <property type="entry name" value="Znf_CCHC_sf"/>
</dbReference>
<keyword evidence="5" id="KW-1185">Reference proteome</keyword>